<gene>
    <name evidence="1" type="ORF">S01H1_22290</name>
</gene>
<feature type="non-terminal residue" evidence="1">
    <location>
        <position position="58"/>
    </location>
</feature>
<sequence length="58" mass="6260">MKVYVGTDLEGVAGVVSFTSQTYPDGKYYEAARRLQTAEINAAVEGMVEMGVEDVLIS</sequence>
<dbReference type="AlphaFoldDB" id="X0UGU5"/>
<organism evidence="1">
    <name type="scientific">marine sediment metagenome</name>
    <dbReference type="NCBI Taxonomy" id="412755"/>
    <lineage>
        <taxon>unclassified sequences</taxon>
        <taxon>metagenomes</taxon>
        <taxon>ecological metagenomes</taxon>
    </lineage>
</organism>
<dbReference type="SUPFAM" id="SSF63992">
    <property type="entry name" value="Dipeptide transport protein"/>
    <property type="match status" value="1"/>
</dbReference>
<evidence type="ECO:0000313" key="1">
    <source>
        <dbReference type="EMBL" id="GAF87750.1"/>
    </source>
</evidence>
<reference evidence="1" key="1">
    <citation type="journal article" date="2014" name="Front. Microbiol.">
        <title>High frequency of phylogenetically diverse reductive dehalogenase-homologous genes in deep subseafloor sedimentary metagenomes.</title>
        <authorList>
            <person name="Kawai M."/>
            <person name="Futagami T."/>
            <person name="Toyoda A."/>
            <person name="Takaki Y."/>
            <person name="Nishi S."/>
            <person name="Hori S."/>
            <person name="Arai W."/>
            <person name="Tsubouchi T."/>
            <person name="Morono Y."/>
            <person name="Uchiyama I."/>
            <person name="Ito T."/>
            <person name="Fujiyama A."/>
            <person name="Inagaki F."/>
            <person name="Takami H."/>
        </authorList>
    </citation>
    <scope>NUCLEOTIDE SEQUENCE</scope>
    <source>
        <strain evidence="1">Expedition CK06-06</strain>
    </source>
</reference>
<name>X0UGU5_9ZZZZ</name>
<dbReference type="InterPro" id="IPR036177">
    <property type="entry name" value="Peptidase_M55_sf"/>
</dbReference>
<dbReference type="Pfam" id="PF04951">
    <property type="entry name" value="Peptidase_M55"/>
    <property type="match status" value="1"/>
</dbReference>
<comment type="caution">
    <text evidence="1">The sequence shown here is derived from an EMBL/GenBank/DDBJ whole genome shotgun (WGS) entry which is preliminary data.</text>
</comment>
<proteinExistence type="predicted"/>
<accession>X0UGU5</accession>
<dbReference type="InterPro" id="IPR007035">
    <property type="entry name" value="Peptidase_M55"/>
</dbReference>
<dbReference type="EMBL" id="BARS01012545">
    <property type="protein sequence ID" value="GAF87750.1"/>
    <property type="molecule type" value="Genomic_DNA"/>
</dbReference>
<dbReference type="Gene3D" id="3.40.50.10780">
    <property type="entry name" value="Dipeptide transport protein"/>
    <property type="match status" value="1"/>
</dbReference>
<dbReference type="InterPro" id="IPR027476">
    <property type="entry name" value="DppA_N"/>
</dbReference>
<protein>
    <submittedName>
        <fullName evidence="1">Uncharacterized protein</fullName>
    </submittedName>
</protein>